<gene>
    <name evidence="2" type="ORF">LCGC14_2686480</name>
</gene>
<organism evidence="2">
    <name type="scientific">marine sediment metagenome</name>
    <dbReference type="NCBI Taxonomy" id="412755"/>
    <lineage>
        <taxon>unclassified sequences</taxon>
        <taxon>metagenomes</taxon>
        <taxon>ecological metagenomes</taxon>
    </lineage>
</organism>
<dbReference type="AlphaFoldDB" id="A0A0F8ZJU3"/>
<comment type="caution">
    <text evidence="2">The sequence shown here is derived from an EMBL/GenBank/DDBJ whole genome shotgun (WGS) entry which is preliminary data.</text>
</comment>
<protein>
    <submittedName>
        <fullName evidence="2">Uncharacterized protein</fullName>
    </submittedName>
</protein>
<reference evidence="2" key="1">
    <citation type="journal article" date="2015" name="Nature">
        <title>Complex archaea that bridge the gap between prokaryotes and eukaryotes.</title>
        <authorList>
            <person name="Spang A."/>
            <person name="Saw J.H."/>
            <person name="Jorgensen S.L."/>
            <person name="Zaremba-Niedzwiedzka K."/>
            <person name="Martijn J."/>
            <person name="Lind A.E."/>
            <person name="van Eijk R."/>
            <person name="Schleper C."/>
            <person name="Guy L."/>
            <person name="Ettema T.J."/>
        </authorList>
    </citation>
    <scope>NUCLEOTIDE SEQUENCE</scope>
</reference>
<feature type="non-terminal residue" evidence="2">
    <location>
        <position position="92"/>
    </location>
</feature>
<feature type="region of interest" description="Disordered" evidence="1">
    <location>
        <begin position="67"/>
        <end position="92"/>
    </location>
</feature>
<dbReference type="EMBL" id="LAZR01047502">
    <property type="protein sequence ID" value="KKK94078.1"/>
    <property type="molecule type" value="Genomic_DNA"/>
</dbReference>
<name>A0A0F8ZJU3_9ZZZZ</name>
<sequence>MDYVEGRGVTSGNDVYFIFDLETDSVVMATYRDVPGVSLDKRQPNVVKTFSKEEWGEINDFLGAGAREGEEEDEFEGEGIVGKISESDKIKD</sequence>
<evidence type="ECO:0000256" key="1">
    <source>
        <dbReference type="SAM" id="MobiDB-lite"/>
    </source>
</evidence>
<evidence type="ECO:0000313" key="2">
    <source>
        <dbReference type="EMBL" id="KKK94078.1"/>
    </source>
</evidence>
<accession>A0A0F8ZJU3</accession>
<proteinExistence type="predicted"/>